<feature type="region of interest" description="Disordered" evidence="3">
    <location>
        <begin position="1"/>
        <end position="89"/>
    </location>
</feature>
<protein>
    <recommendedName>
        <fullName evidence="4">RRM domain-containing protein</fullName>
    </recommendedName>
</protein>
<dbReference type="PROSITE" id="PS50102">
    <property type="entry name" value="RRM"/>
    <property type="match status" value="2"/>
</dbReference>
<dbReference type="PANTHER" id="PTHR23236">
    <property type="entry name" value="EUKARYOTIC TRANSLATION INITIATION FACTOR 4B/4H"/>
    <property type="match status" value="1"/>
</dbReference>
<feature type="region of interest" description="Disordered" evidence="3">
    <location>
        <begin position="175"/>
        <end position="204"/>
    </location>
</feature>
<evidence type="ECO:0000256" key="2">
    <source>
        <dbReference type="PROSITE-ProRule" id="PRU00176"/>
    </source>
</evidence>
<proteinExistence type="predicted"/>
<keyword evidence="1 2" id="KW-0694">RNA-binding</keyword>
<feature type="compositionally biased region" description="Basic and acidic residues" evidence="3">
    <location>
        <begin position="356"/>
        <end position="376"/>
    </location>
</feature>
<dbReference type="OrthoDB" id="1875751at2759"/>
<feature type="compositionally biased region" description="Basic residues" evidence="3">
    <location>
        <begin position="40"/>
        <end position="49"/>
    </location>
</feature>
<dbReference type="Gene3D" id="3.30.70.330">
    <property type="match status" value="2"/>
</dbReference>
<feature type="domain" description="RRM" evidence="4">
    <location>
        <begin position="90"/>
        <end position="175"/>
    </location>
</feature>
<feature type="domain" description="RRM" evidence="4">
    <location>
        <begin position="205"/>
        <end position="346"/>
    </location>
</feature>
<dbReference type="Pfam" id="PF00076">
    <property type="entry name" value="RRM_1"/>
    <property type="match status" value="2"/>
</dbReference>
<dbReference type="PANTHER" id="PTHR23236:SF95">
    <property type="entry name" value="NUCLEOLAR PROTEIN 13"/>
    <property type="match status" value="1"/>
</dbReference>
<accession>A0A1B7P707</accession>
<dbReference type="EMBL" id="LGUA01000050">
    <property type="protein sequence ID" value="OAX84768.1"/>
    <property type="molecule type" value="Genomic_DNA"/>
</dbReference>
<evidence type="ECO:0000313" key="6">
    <source>
        <dbReference type="Proteomes" id="UP000091918"/>
    </source>
</evidence>
<dbReference type="SMART" id="SM00360">
    <property type="entry name" value="RRM"/>
    <property type="match status" value="2"/>
</dbReference>
<reference evidence="5 6" key="1">
    <citation type="submission" date="2015-07" db="EMBL/GenBank/DDBJ databases">
        <title>Emmonsia species relationships and genome sequence.</title>
        <authorList>
            <person name="Cuomo C.A."/>
            <person name="Schwartz I.S."/>
            <person name="Kenyon C."/>
            <person name="de Hoog G.S."/>
            <person name="Govender N.P."/>
            <person name="Botha A."/>
            <person name="Moreno L."/>
            <person name="de Vries M."/>
            <person name="Munoz J.F."/>
            <person name="Stielow J.B."/>
        </authorList>
    </citation>
    <scope>NUCLEOTIDE SEQUENCE [LARGE SCALE GENOMIC DNA]</scope>
    <source>
        <strain evidence="5 6">CBS 136260</strain>
    </source>
</reference>
<dbReference type="GO" id="GO:0003723">
    <property type="term" value="F:RNA binding"/>
    <property type="evidence" value="ECO:0007669"/>
    <property type="project" value="UniProtKB-UniRule"/>
</dbReference>
<dbReference type="SUPFAM" id="SSF54928">
    <property type="entry name" value="RNA-binding domain, RBD"/>
    <property type="match status" value="1"/>
</dbReference>
<feature type="compositionally biased region" description="Basic and acidic residues" evidence="3">
    <location>
        <begin position="179"/>
        <end position="196"/>
    </location>
</feature>
<sequence length="444" mass="48532">MPGLKEASPAGSPTATRKRKLDEGPALEIDISAPEPPSKKALRKAKKKSAAPQAVEPSAPTSTSTSTSTATANPKSPDPPTERTSKRSDYGVWIGNLPFTVKKDDVRTFFTSPGVLKGDEITRIHLPEGAKHNGKPQNKGFAYVDFTTQRAMETAIAMSEQLISGRRALIKNAHSFAGRPDKPKQGEAATDGKDSNKAPAHAPSQRVFVGNLGFDVTKELLEEHFKPCGVIEDIQVATFQDSGKCKGYAWVEFDSVDAAESAMRGFVNIPEKDDEEEEEEEEEEDEEEEEEEGEDDMNGSDAEVESSNEKPKSTKTKTKSKKKPRMKKVWVNRIMGRPLRMEFAEDKATRYKKRFGKDGTSKDKFSTESEGGDERNGSQSAEAPAIEEVSEKATSRSFHQKPRAGKSHGGFKKGAPSSGGRYTQDVVQRLSGAIVESQGKKTTF</sequence>
<feature type="compositionally biased region" description="Basic residues" evidence="3">
    <location>
        <begin position="313"/>
        <end position="330"/>
    </location>
</feature>
<feature type="compositionally biased region" description="Acidic residues" evidence="3">
    <location>
        <begin position="272"/>
        <end position="306"/>
    </location>
</feature>
<evidence type="ECO:0000259" key="4">
    <source>
        <dbReference type="PROSITE" id="PS50102"/>
    </source>
</evidence>
<dbReference type="Proteomes" id="UP000091918">
    <property type="component" value="Unassembled WGS sequence"/>
</dbReference>
<dbReference type="InterPro" id="IPR012677">
    <property type="entry name" value="Nucleotide-bd_a/b_plait_sf"/>
</dbReference>
<feature type="region of interest" description="Disordered" evidence="3">
    <location>
        <begin position="262"/>
        <end position="425"/>
    </location>
</feature>
<keyword evidence="6" id="KW-1185">Reference proteome</keyword>
<feature type="compositionally biased region" description="Basic residues" evidence="3">
    <location>
        <begin position="398"/>
        <end position="411"/>
    </location>
</feature>
<evidence type="ECO:0000313" key="5">
    <source>
        <dbReference type="EMBL" id="OAX84768.1"/>
    </source>
</evidence>
<name>A0A1B7P707_9EURO</name>
<feature type="compositionally biased region" description="Basic and acidic residues" evidence="3">
    <location>
        <begin position="339"/>
        <end position="349"/>
    </location>
</feature>
<feature type="compositionally biased region" description="Basic and acidic residues" evidence="3">
    <location>
        <begin position="80"/>
        <end position="89"/>
    </location>
</feature>
<comment type="caution">
    <text evidence="5">The sequence shown here is derived from an EMBL/GenBank/DDBJ whole genome shotgun (WGS) entry which is preliminary data.</text>
</comment>
<dbReference type="InterPro" id="IPR000504">
    <property type="entry name" value="RRM_dom"/>
</dbReference>
<dbReference type="AlphaFoldDB" id="A0A1B7P707"/>
<dbReference type="STRING" id="1658172.A0A1B7P707"/>
<evidence type="ECO:0000256" key="3">
    <source>
        <dbReference type="SAM" id="MobiDB-lite"/>
    </source>
</evidence>
<dbReference type="GO" id="GO:0005730">
    <property type="term" value="C:nucleolus"/>
    <property type="evidence" value="ECO:0007669"/>
    <property type="project" value="TreeGrafter"/>
</dbReference>
<feature type="compositionally biased region" description="Low complexity" evidence="3">
    <location>
        <begin position="57"/>
        <end position="75"/>
    </location>
</feature>
<gene>
    <name evidence="5" type="ORF">ACJ72_00848</name>
</gene>
<evidence type="ECO:0000256" key="1">
    <source>
        <dbReference type="ARBA" id="ARBA00022884"/>
    </source>
</evidence>
<organism evidence="5 6">
    <name type="scientific">Emergomyces africanus</name>
    <dbReference type="NCBI Taxonomy" id="1955775"/>
    <lineage>
        <taxon>Eukaryota</taxon>
        <taxon>Fungi</taxon>
        <taxon>Dikarya</taxon>
        <taxon>Ascomycota</taxon>
        <taxon>Pezizomycotina</taxon>
        <taxon>Eurotiomycetes</taxon>
        <taxon>Eurotiomycetidae</taxon>
        <taxon>Onygenales</taxon>
        <taxon>Ajellomycetaceae</taxon>
        <taxon>Emergomyces</taxon>
    </lineage>
</organism>
<dbReference type="InterPro" id="IPR035979">
    <property type="entry name" value="RBD_domain_sf"/>
</dbReference>